<dbReference type="Proteomes" id="UP000054047">
    <property type="component" value="Unassembled WGS sequence"/>
</dbReference>
<accession>A0A0C2HFQ6</accession>
<dbReference type="AlphaFoldDB" id="A0A0C2HFQ6"/>
<dbReference type="PANTHER" id="PTHR13007">
    <property type="entry name" value="PRE-MRNA SPLICING FACTOR-RELATED"/>
    <property type="match status" value="1"/>
</dbReference>
<evidence type="ECO:0000313" key="11">
    <source>
        <dbReference type="Proteomes" id="UP000054047"/>
    </source>
</evidence>
<evidence type="ECO:0000256" key="3">
    <source>
        <dbReference type="ARBA" id="ARBA00018242"/>
    </source>
</evidence>
<keyword evidence="5" id="KW-0747">Spliceosome</keyword>
<dbReference type="PANTHER" id="PTHR13007:SF19">
    <property type="entry name" value="PRE-MRNA-SPLICING FACTOR 18"/>
    <property type="match status" value="1"/>
</dbReference>
<comment type="subcellular location">
    <subcellularLocation>
        <location evidence="1">Nucleus</location>
    </subcellularLocation>
</comment>
<dbReference type="GO" id="GO:0046540">
    <property type="term" value="C:U4/U6 x U5 tri-snRNP complex"/>
    <property type="evidence" value="ECO:0007669"/>
    <property type="project" value="TreeGrafter"/>
</dbReference>
<organism evidence="10 11">
    <name type="scientific">Ancylostoma duodenale</name>
    <dbReference type="NCBI Taxonomy" id="51022"/>
    <lineage>
        <taxon>Eukaryota</taxon>
        <taxon>Metazoa</taxon>
        <taxon>Ecdysozoa</taxon>
        <taxon>Nematoda</taxon>
        <taxon>Chromadorea</taxon>
        <taxon>Rhabditida</taxon>
        <taxon>Rhabditina</taxon>
        <taxon>Rhabditomorpha</taxon>
        <taxon>Strongyloidea</taxon>
        <taxon>Ancylostomatidae</taxon>
        <taxon>Ancylostomatinae</taxon>
        <taxon>Ancylostoma</taxon>
    </lineage>
</organism>
<dbReference type="Gene3D" id="1.20.940.10">
    <property type="entry name" value="Functional domain of the splicing factor Prp18"/>
    <property type="match status" value="1"/>
</dbReference>
<dbReference type="Pfam" id="PF08799">
    <property type="entry name" value="PRP4"/>
    <property type="match status" value="1"/>
</dbReference>
<dbReference type="Gene3D" id="4.10.280.110">
    <property type="entry name" value="Pre-mRNA processing factor 4 domain"/>
    <property type="match status" value="1"/>
</dbReference>
<dbReference type="InterPro" id="IPR039979">
    <property type="entry name" value="PRPF18"/>
</dbReference>
<dbReference type="InterPro" id="IPR036285">
    <property type="entry name" value="PRP4-like_sf"/>
</dbReference>
<comment type="similarity">
    <text evidence="2">Belongs to the PRP18 family.</text>
</comment>
<feature type="domain" description="Pre-mRNA processing factor 4 (PRP4)-like" evidence="9">
    <location>
        <begin position="104"/>
        <end position="154"/>
    </location>
</feature>
<dbReference type="FunFam" id="1.20.940.10:FF:000013">
    <property type="entry name" value="Pre-mRNA-splicing factor 18"/>
    <property type="match status" value="1"/>
</dbReference>
<dbReference type="EMBL" id="KN726384">
    <property type="protein sequence ID" value="KIH68411.1"/>
    <property type="molecule type" value="Genomic_DNA"/>
</dbReference>
<keyword evidence="11" id="KW-1185">Reference proteome</keyword>
<evidence type="ECO:0000256" key="7">
    <source>
        <dbReference type="ARBA" id="ARBA00023242"/>
    </source>
</evidence>
<dbReference type="InterPro" id="IPR014906">
    <property type="entry name" value="PRP4-like"/>
</dbReference>
<gene>
    <name evidence="10" type="ORF">ANCDUO_01257</name>
</gene>
<proteinExistence type="inferred from homology"/>
<dbReference type="SMART" id="SM00500">
    <property type="entry name" value="SFM"/>
    <property type="match status" value="1"/>
</dbReference>
<keyword evidence="7" id="KW-0539">Nucleus</keyword>
<sequence length="368" mass="42506">MDFLKTMKEEMERKRKFIAEFEVKFLNTFFKAGGKKFIRGADVVAKHEEEYREKQKLKQRAKDDSVEVCIFFVNSFLTPHEGTSAAGSSGEGEAHFEDSVNDEIPMSEVRKRLRDRGQPICLFGEDESQIRARLLKLEIEQPDMKEGWKNELQSAMRDVDEELVKEVIEGSSDDPNKHDVDLSSSFNDNWEKIEEQATLLGIGNDPHRDCDIILSFFNYLITRWGKELNRRDDEEKKSPAGKLQASIHKQTVMNLKPLLNSLENHSCNNDIRHHLTNICRLLIIDRNYILANNAYMTMAIGNAPWPVGVTRSGIHQRPGSAKAYVSNIAHVLNDETQRKYIQSFKRLMTRMQEYFPTDPSKCVEYVRS</sequence>
<dbReference type="OrthoDB" id="6921389at2759"/>
<protein>
    <recommendedName>
        <fullName evidence="3">Pre-mRNA-splicing factor 18</fullName>
    </recommendedName>
    <alternativeName>
        <fullName evidence="8">PRP18 homolog</fullName>
    </alternativeName>
</protein>
<evidence type="ECO:0000313" key="10">
    <source>
        <dbReference type="EMBL" id="KIH68411.1"/>
    </source>
</evidence>
<evidence type="ECO:0000256" key="5">
    <source>
        <dbReference type="ARBA" id="ARBA00022728"/>
    </source>
</evidence>
<name>A0A0C2HFQ6_9BILA</name>
<evidence type="ECO:0000256" key="1">
    <source>
        <dbReference type="ARBA" id="ARBA00004123"/>
    </source>
</evidence>
<evidence type="ECO:0000256" key="2">
    <source>
        <dbReference type="ARBA" id="ARBA00008137"/>
    </source>
</evidence>
<dbReference type="GO" id="GO:0071021">
    <property type="term" value="C:U2-type post-spliceosomal complex"/>
    <property type="evidence" value="ECO:0007669"/>
    <property type="project" value="TreeGrafter"/>
</dbReference>
<dbReference type="SUPFAM" id="SSF47938">
    <property type="entry name" value="Functional domain of the splicing factor Prp18"/>
    <property type="match status" value="1"/>
</dbReference>
<evidence type="ECO:0000256" key="4">
    <source>
        <dbReference type="ARBA" id="ARBA00022664"/>
    </source>
</evidence>
<evidence type="ECO:0000256" key="6">
    <source>
        <dbReference type="ARBA" id="ARBA00023187"/>
    </source>
</evidence>
<evidence type="ECO:0000259" key="9">
    <source>
        <dbReference type="SMART" id="SM00500"/>
    </source>
</evidence>
<keyword evidence="6" id="KW-0508">mRNA splicing</keyword>
<evidence type="ECO:0000256" key="8">
    <source>
        <dbReference type="ARBA" id="ARBA00031388"/>
    </source>
</evidence>
<keyword evidence="4" id="KW-0507">mRNA processing</keyword>
<reference evidence="10 11" key="1">
    <citation type="submission" date="2013-12" db="EMBL/GenBank/DDBJ databases">
        <title>Draft genome of the parsitic nematode Ancylostoma duodenale.</title>
        <authorList>
            <person name="Mitreva M."/>
        </authorList>
    </citation>
    <scope>NUCLEOTIDE SEQUENCE [LARGE SCALE GENOMIC DNA]</scope>
    <source>
        <strain evidence="10 11">Zhejiang</strain>
    </source>
</reference>
<dbReference type="GO" id="GO:0005682">
    <property type="term" value="C:U5 snRNP"/>
    <property type="evidence" value="ECO:0007669"/>
    <property type="project" value="TreeGrafter"/>
</dbReference>
<dbReference type="Pfam" id="PF02840">
    <property type="entry name" value="Prp18"/>
    <property type="match status" value="1"/>
</dbReference>
<dbReference type="InterPro" id="IPR004098">
    <property type="entry name" value="Prp18"/>
</dbReference>
<dbReference type="GO" id="GO:0000350">
    <property type="term" value="P:generation of catalytic spliceosome for second transesterification step"/>
    <property type="evidence" value="ECO:0007669"/>
    <property type="project" value="TreeGrafter"/>
</dbReference>
<dbReference type="SUPFAM" id="SSF158230">
    <property type="entry name" value="PRP4-like"/>
    <property type="match status" value="1"/>
</dbReference>